<name>A0A0T9UNJ1_YERAE</name>
<keyword evidence="1" id="KW-1134">Transmembrane beta strand</keyword>
<evidence type="ECO:0000256" key="3">
    <source>
        <dbReference type="ARBA" id="ARBA00023237"/>
    </source>
</evidence>
<keyword evidence="4" id="KW-1133">Transmembrane helix</keyword>
<dbReference type="InterPro" id="IPR027282">
    <property type="entry name" value="TPS"/>
</dbReference>
<evidence type="ECO:0000259" key="7">
    <source>
        <dbReference type="Pfam" id="PF17287"/>
    </source>
</evidence>
<dbReference type="InterPro" id="IPR051544">
    <property type="entry name" value="TPS_OM_transporter"/>
</dbReference>
<evidence type="ECO:0000256" key="4">
    <source>
        <dbReference type="SAM" id="Phobius"/>
    </source>
</evidence>
<dbReference type="GO" id="GO:0098046">
    <property type="term" value="C:type V protein secretion system complex"/>
    <property type="evidence" value="ECO:0007669"/>
    <property type="project" value="TreeGrafter"/>
</dbReference>
<evidence type="ECO:0000259" key="6">
    <source>
        <dbReference type="Pfam" id="PF08479"/>
    </source>
</evidence>
<organism evidence="8 9">
    <name type="scientific">Yersinia aleksiciae</name>
    <dbReference type="NCBI Taxonomy" id="263819"/>
    <lineage>
        <taxon>Bacteria</taxon>
        <taxon>Pseudomonadati</taxon>
        <taxon>Pseudomonadota</taxon>
        <taxon>Gammaproteobacteria</taxon>
        <taxon>Enterobacterales</taxon>
        <taxon>Yersiniaceae</taxon>
        <taxon>Yersinia</taxon>
    </lineage>
</organism>
<evidence type="ECO:0000259" key="5">
    <source>
        <dbReference type="Pfam" id="PF03865"/>
    </source>
</evidence>
<dbReference type="InterPro" id="IPR005565">
    <property type="entry name" value="Hemolysn_activator_HlyB_C"/>
</dbReference>
<dbReference type="GO" id="GO:0046819">
    <property type="term" value="P:protein secretion by the type V secretion system"/>
    <property type="evidence" value="ECO:0007669"/>
    <property type="project" value="TreeGrafter"/>
</dbReference>
<dbReference type="PANTHER" id="PTHR34597">
    <property type="entry name" value="SLR1661 PROTEIN"/>
    <property type="match status" value="1"/>
</dbReference>
<evidence type="ECO:0000256" key="1">
    <source>
        <dbReference type="ARBA" id="ARBA00022452"/>
    </source>
</evidence>
<keyword evidence="3" id="KW-0998">Cell outer membrane</keyword>
<dbReference type="PIRSF" id="PIRSF029745">
    <property type="entry name" value="FhaC"/>
    <property type="match status" value="1"/>
</dbReference>
<dbReference type="Pfam" id="PF17287">
    <property type="entry name" value="POTRA_3"/>
    <property type="match status" value="1"/>
</dbReference>
<evidence type="ECO:0000313" key="9">
    <source>
        <dbReference type="Proteomes" id="UP000040088"/>
    </source>
</evidence>
<dbReference type="InterPro" id="IPR035251">
    <property type="entry name" value="ShlB_POTRA"/>
</dbReference>
<dbReference type="InterPro" id="IPR013686">
    <property type="entry name" value="Polypept-transport_assoc_ShlB"/>
</dbReference>
<feature type="domain" description="Polypeptide-transport-associated ShlB-type" evidence="6">
    <location>
        <begin position="64"/>
        <end position="139"/>
    </location>
</feature>
<protein>
    <submittedName>
        <fullName evidence="8">Hemolysin activator protein</fullName>
    </submittedName>
</protein>
<dbReference type="Pfam" id="PF03865">
    <property type="entry name" value="ShlB"/>
    <property type="match status" value="1"/>
</dbReference>
<gene>
    <name evidence="8" type="primary">shlB_2</name>
    <name evidence="8" type="ORF">ERS008460_03203</name>
</gene>
<dbReference type="AlphaFoldDB" id="A0A0T9UNJ1"/>
<accession>A0A0T9UNJ1</accession>
<dbReference type="Proteomes" id="UP000040088">
    <property type="component" value="Unassembled WGS sequence"/>
</dbReference>
<keyword evidence="2 4" id="KW-0812">Transmembrane</keyword>
<evidence type="ECO:0000313" key="8">
    <source>
        <dbReference type="EMBL" id="CNL56251.1"/>
    </source>
</evidence>
<proteinExistence type="predicted"/>
<dbReference type="Pfam" id="PF08479">
    <property type="entry name" value="POTRA_2"/>
    <property type="match status" value="1"/>
</dbReference>
<dbReference type="Gene3D" id="2.40.160.50">
    <property type="entry name" value="membrane protein fhac: a member of the omp85/tpsb transporter family"/>
    <property type="match status" value="1"/>
</dbReference>
<feature type="domain" description="ShlB POTRA" evidence="7">
    <location>
        <begin position="140"/>
        <end position="192"/>
    </location>
</feature>
<sequence>MGLTTVTFKIIKRTKKVKQIENHHFNLPYYIFFLMTIGIFPFKVFAESAPPDNRSYDDKPACVTINHIELSHLSTFPNAANLKDQASSVYGLCLGDQGLLSLVAKLQSQLVSDGYITSRVIFADEHYTDGTLYLKLVPGRIEDIRLDKQSVGHVYLNAQFPSQPGELVNLRDIEQGLENLQRLPSVSASMDIELNKEDLTSQIKVNRQQSRFWRVNAYVDDAGPYAVGRYRTGAILSLDNPLSLSDLLYFSGNRDIDRQFDRGYGNYALHYSVPYGNWLLNMTGSRGHRYQSLLLAESSFHYRTRWKMLDAQIQRLLSRGVNYKTTGYVGVLMRKSASYFADNELGVQRLKTTDWQLGFEHLHYMPWATFKGGIRYQQGASWFGAQPIPGKTDMAPARLVVITGSLDIPFTLGAQNFNYRPVFSHQHTYSDISVQDRFSIGGRDSVRGFNQRSAVVGPRGWYFKNDVAWSPPISGIQMYVGMDYGEMNEKGHQLLLGERLMGAVVGIRGNYNPFSYDFNISTPILKPAKSHADPLVFGFTVSWQY</sequence>
<evidence type="ECO:0000256" key="2">
    <source>
        <dbReference type="ARBA" id="ARBA00022692"/>
    </source>
</evidence>
<dbReference type="Gene3D" id="3.10.20.310">
    <property type="entry name" value="membrane protein fhac"/>
    <property type="match status" value="1"/>
</dbReference>
<dbReference type="GO" id="GO:0008320">
    <property type="term" value="F:protein transmembrane transporter activity"/>
    <property type="evidence" value="ECO:0007669"/>
    <property type="project" value="TreeGrafter"/>
</dbReference>
<dbReference type="EMBL" id="CQEM01000016">
    <property type="protein sequence ID" value="CNL56251.1"/>
    <property type="molecule type" value="Genomic_DNA"/>
</dbReference>
<feature type="transmembrane region" description="Helical" evidence="4">
    <location>
        <begin position="27"/>
        <end position="46"/>
    </location>
</feature>
<reference evidence="9" key="1">
    <citation type="submission" date="2015-03" db="EMBL/GenBank/DDBJ databases">
        <authorList>
            <consortium name="Pathogen Informatics"/>
        </authorList>
    </citation>
    <scope>NUCLEOTIDE SEQUENCE [LARGE SCALE GENOMIC DNA]</scope>
    <source>
        <strain evidence="9">IP27925</strain>
    </source>
</reference>
<feature type="domain" description="Haemolysin activator HlyB C-terminal" evidence="5">
    <location>
        <begin position="201"/>
        <end position="509"/>
    </location>
</feature>
<keyword evidence="4" id="KW-0472">Membrane</keyword>
<dbReference type="PANTHER" id="PTHR34597:SF3">
    <property type="entry name" value="OUTER MEMBRANE TRANSPORTER CDIB"/>
    <property type="match status" value="1"/>
</dbReference>